<feature type="domain" description="FAD-binding FR-type" evidence="1">
    <location>
        <begin position="19"/>
        <end position="120"/>
    </location>
</feature>
<dbReference type="InterPro" id="IPR017938">
    <property type="entry name" value="Riboflavin_synthase-like_b-brl"/>
</dbReference>
<dbReference type="Proteomes" id="UP000004840">
    <property type="component" value="Unassembled WGS sequence"/>
</dbReference>
<gene>
    <name evidence="2" type="ORF">CCAS_12755</name>
</gene>
<comment type="caution">
    <text evidence="2">The sequence shown here is derived from an EMBL/GenBank/DDBJ whole genome shotgun (WGS) entry which is preliminary data.</text>
</comment>
<dbReference type="InterPro" id="IPR039374">
    <property type="entry name" value="SIP_fam"/>
</dbReference>
<dbReference type="InterPro" id="IPR039261">
    <property type="entry name" value="FNR_nucleotide-bd"/>
</dbReference>
<sequence length="268" mass="29516">MKNSDNSTPLSEKQHDAVIRDFTARVTHVERPSSSLLRVAVTLPGSGNNKNWQEPNVAVRFYLPDGTRVYTVRSYDPDREEAVIDVVQHENPSLMMQWSAHAKIGDTFTLSGPRPHVGVPDTPRVALFADDTAIPALYTLLEQWPAGKTGSAWVTTPDEAAFNELPTVAGVDLNYLSPGESPLATAALGISEKDGLGVWAAGERDEMKAIRRYFRQIIGLDKSVVNVAGYWKIDTTNAQIDEHRRAAYLRGIEQGISLTDFDDLDLAI</sequence>
<proteinExistence type="predicted"/>
<name>G7I0Q2_9CORY</name>
<dbReference type="Pfam" id="PF04954">
    <property type="entry name" value="SIP"/>
    <property type="match status" value="1"/>
</dbReference>
<dbReference type="AlphaFoldDB" id="G7I0Q2"/>
<reference evidence="2 3" key="1">
    <citation type="journal article" date="2012" name="J. Bacteriol.">
        <title>Genome Sequence of Corynebacterium casei UCMA 3821, Isolated from a Smear-Ripened Cheese.</title>
        <authorList>
            <person name="Monnet C."/>
            <person name="Loux V."/>
            <person name="Bento P."/>
            <person name="Gibrat J.F."/>
            <person name="Straub C."/>
            <person name="Bonnarme P."/>
            <person name="Landaud S."/>
            <person name="Irlinger F."/>
        </authorList>
    </citation>
    <scope>NUCLEOTIDE SEQUENCE [LARGE SCALE GENOMIC DNA]</scope>
    <source>
        <strain evidence="2 3">UCMA 3821</strain>
    </source>
</reference>
<dbReference type="RefSeq" id="WP_006823455.1">
    <property type="nucleotide sequence ID" value="NZ_CAFW01000094.1"/>
</dbReference>
<dbReference type="PANTHER" id="PTHR30157:SF0">
    <property type="entry name" value="NADPH-DEPENDENT FERRIC-CHELATE REDUCTASE"/>
    <property type="match status" value="1"/>
</dbReference>
<evidence type="ECO:0000313" key="3">
    <source>
        <dbReference type="Proteomes" id="UP000004840"/>
    </source>
</evidence>
<dbReference type="GO" id="GO:0016491">
    <property type="term" value="F:oxidoreductase activity"/>
    <property type="evidence" value="ECO:0007669"/>
    <property type="project" value="InterPro"/>
</dbReference>
<dbReference type="CDD" id="cd06193">
    <property type="entry name" value="siderophore_interacting"/>
    <property type="match status" value="1"/>
</dbReference>
<evidence type="ECO:0000259" key="1">
    <source>
        <dbReference type="PROSITE" id="PS51384"/>
    </source>
</evidence>
<dbReference type="PANTHER" id="PTHR30157">
    <property type="entry name" value="FERRIC REDUCTASE, NADPH-DEPENDENT"/>
    <property type="match status" value="1"/>
</dbReference>
<protein>
    <submittedName>
        <fullName evidence="2">Siderophore-interacting protein</fullName>
    </submittedName>
</protein>
<dbReference type="Gene3D" id="3.40.50.80">
    <property type="entry name" value="Nucleotide-binding domain of ferredoxin-NADP reductase (FNR) module"/>
    <property type="match status" value="1"/>
</dbReference>
<dbReference type="EMBL" id="CAFW01000094">
    <property type="protein sequence ID" value="CCE56017.1"/>
    <property type="molecule type" value="Genomic_DNA"/>
</dbReference>
<dbReference type="SUPFAM" id="SSF63380">
    <property type="entry name" value="Riboflavin synthase domain-like"/>
    <property type="match status" value="1"/>
</dbReference>
<dbReference type="InterPro" id="IPR017927">
    <property type="entry name" value="FAD-bd_FR_type"/>
</dbReference>
<dbReference type="InterPro" id="IPR007037">
    <property type="entry name" value="SIP_rossman_dom"/>
</dbReference>
<accession>G7I0Q2</accession>
<dbReference type="InterPro" id="IPR013113">
    <property type="entry name" value="SIP_FAD-bd"/>
</dbReference>
<dbReference type="Gene3D" id="2.40.30.10">
    <property type="entry name" value="Translation factors"/>
    <property type="match status" value="1"/>
</dbReference>
<evidence type="ECO:0000313" key="2">
    <source>
        <dbReference type="EMBL" id="CCE56017.1"/>
    </source>
</evidence>
<organism evidence="2 3">
    <name type="scientific">Corynebacterium casei UCMA 3821</name>
    <dbReference type="NCBI Taxonomy" id="1110505"/>
    <lineage>
        <taxon>Bacteria</taxon>
        <taxon>Bacillati</taxon>
        <taxon>Actinomycetota</taxon>
        <taxon>Actinomycetes</taxon>
        <taxon>Mycobacteriales</taxon>
        <taxon>Corynebacteriaceae</taxon>
        <taxon>Corynebacterium</taxon>
    </lineage>
</organism>
<dbReference type="Pfam" id="PF08021">
    <property type="entry name" value="FAD_binding_9"/>
    <property type="match status" value="1"/>
</dbReference>
<dbReference type="PROSITE" id="PS51384">
    <property type="entry name" value="FAD_FR"/>
    <property type="match status" value="1"/>
</dbReference>